<evidence type="ECO:0000313" key="12">
    <source>
        <dbReference type="Proteomes" id="UP000290495"/>
    </source>
</evidence>
<gene>
    <name evidence="11" type="primary">rpoD</name>
    <name evidence="11" type="ORF">NCTC10146_00304</name>
</gene>
<feature type="domain" description="RNA polymerase sigma-70 region 3" evidence="8">
    <location>
        <begin position="333"/>
        <end position="411"/>
    </location>
</feature>
<evidence type="ECO:0000256" key="2">
    <source>
        <dbReference type="ARBA" id="ARBA00023015"/>
    </source>
</evidence>
<dbReference type="PANTHER" id="PTHR30603:SF60">
    <property type="entry name" value="RNA POLYMERASE SIGMA FACTOR RPOD"/>
    <property type="match status" value="1"/>
</dbReference>
<feature type="domain" description="RNA polymerase sigma-70 region 4" evidence="10">
    <location>
        <begin position="425"/>
        <end position="484"/>
    </location>
</feature>
<dbReference type="Pfam" id="PF04542">
    <property type="entry name" value="Sigma70_r2"/>
    <property type="match status" value="1"/>
</dbReference>
<comment type="similarity">
    <text evidence="1">Belongs to the sigma-70 factor family.</text>
</comment>
<protein>
    <submittedName>
        <fullName evidence="11">RNA polymerase sigma factor</fullName>
    </submittedName>
</protein>
<dbReference type="Pfam" id="PF04545">
    <property type="entry name" value="Sigma70_r4"/>
    <property type="match status" value="1"/>
</dbReference>
<dbReference type="SUPFAM" id="SSF88659">
    <property type="entry name" value="Sigma3 and sigma4 domains of RNA polymerase sigma factors"/>
    <property type="match status" value="2"/>
</dbReference>
<reference evidence="11 12" key="1">
    <citation type="submission" date="2019-01" db="EMBL/GenBank/DDBJ databases">
        <authorList>
            <consortium name="Pathogen Informatics"/>
        </authorList>
    </citation>
    <scope>NUCLEOTIDE SEQUENCE [LARGE SCALE GENOMIC DNA]</scope>
    <source>
        <strain evidence="11 12">NCTC10146</strain>
    </source>
</reference>
<dbReference type="NCBIfam" id="NF004565">
    <property type="entry name" value="PRK05901.2-3"/>
    <property type="match status" value="1"/>
</dbReference>
<dbReference type="InterPro" id="IPR050239">
    <property type="entry name" value="Sigma-70_RNA_pol_init_factors"/>
</dbReference>
<feature type="compositionally biased region" description="Acidic residues" evidence="6">
    <location>
        <begin position="61"/>
        <end position="77"/>
    </location>
</feature>
<evidence type="ECO:0000313" key="11">
    <source>
        <dbReference type="EMBL" id="VEU68846.1"/>
    </source>
</evidence>
<dbReference type="GO" id="GO:0003677">
    <property type="term" value="F:DNA binding"/>
    <property type="evidence" value="ECO:0007669"/>
    <property type="project" value="UniProtKB-KW"/>
</dbReference>
<evidence type="ECO:0000256" key="6">
    <source>
        <dbReference type="SAM" id="MobiDB-lite"/>
    </source>
</evidence>
<sequence length="496" mass="57828">MKKEFEPFITFLKKEMKRMKRSKLTQEEVMEALLKNRLEVEDEQMDDLLFELVDLGILDNELDSGDTDDVNLDELQEEVFKSPKTTKKSKEHFDDDDFESNNNSNLDDLDDAHMTDIDDDDDEDYDDSLEGLGDWDDDLTSPEKFTYDEKDEEDDEEEEEEEQEDSIYQDFDDDEFGIGEDINVNDHNSSLLLSAEDKKPENLSNKLTETNDIVKWYMRWIGKYGKLLTESEERELASRMIKGGFRGKKARDTLINRNLRLVINNAKKYKNRGLSFIDLISEGNAGIMKAVQKYDVSRGFKFSTYATWWIRQAITRAVADQARTIRVPVHMVETINKVSKVERELHQELGYEPSDEEIAKRIGNSFTPEKVRYIRKINTDPISLDKQVGKENDSQFSDFVKDDNIVNPVDHSSKEELSVILKEMLAWLEPDERELICKRFGVGEDENGNPYEIHSLEELAKARNNVSKERIRQIENKILKKLRNHPKYGPILKNFS</sequence>
<evidence type="ECO:0000259" key="8">
    <source>
        <dbReference type="Pfam" id="PF04539"/>
    </source>
</evidence>
<evidence type="ECO:0000259" key="9">
    <source>
        <dbReference type="Pfam" id="PF04542"/>
    </source>
</evidence>
<dbReference type="GO" id="GO:0016987">
    <property type="term" value="F:sigma factor activity"/>
    <property type="evidence" value="ECO:0007669"/>
    <property type="project" value="UniProtKB-KW"/>
</dbReference>
<dbReference type="Pfam" id="PF04539">
    <property type="entry name" value="Sigma70_r3"/>
    <property type="match status" value="1"/>
</dbReference>
<evidence type="ECO:0000259" key="7">
    <source>
        <dbReference type="Pfam" id="PF00140"/>
    </source>
</evidence>
<name>A0A449AR56_9BACT</name>
<dbReference type="PRINTS" id="PR00046">
    <property type="entry name" value="SIGMA70FCT"/>
</dbReference>
<evidence type="ECO:0000256" key="1">
    <source>
        <dbReference type="ARBA" id="ARBA00007788"/>
    </source>
</evidence>
<dbReference type="InterPro" id="IPR036388">
    <property type="entry name" value="WH-like_DNA-bd_sf"/>
</dbReference>
<feature type="compositionally biased region" description="Acidic residues" evidence="6">
    <location>
        <begin position="117"/>
        <end position="140"/>
    </location>
</feature>
<dbReference type="InterPro" id="IPR013324">
    <property type="entry name" value="RNA_pol_sigma_r3/r4-like"/>
</dbReference>
<keyword evidence="5" id="KW-0804">Transcription</keyword>
<dbReference type="RefSeq" id="WP_004795068.1">
    <property type="nucleotide sequence ID" value="NZ_LR215010.1"/>
</dbReference>
<dbReference type="InterPro" id="IPR007624">
    <property type="entry name" value="RNA_pol_sigma70_r3"/>
</dbReference>
<dbReference type="GO" id="GO:0006352">
    <property type="term" value="P:DNA-templated transcription initiation"/>
    <property type="evidence" value="ECO:0007669"/>
    <property type="project" value="InterPro"/>
</dbReference>
<dbReference type="Gene3D" id="1.10.10.10">
    <property type="entry name" value="Winged helix-like DNA-binding domain superfamily/Winged helix DNA-binding domain"/>
    <property type="match status" value="2"/>
</dbReference>
<keyword evidence="4" id="KW-0238">DNA-binding</keyword>
<dbReference type="InterPro" id="IPR009042">
    <property type="entry name" value="RNA_pol_sigma70_r1_2"/>
</dbReference>
<dbReference type="EMBL" id="LR215010">
    <property type="protein sequence ID" value="VEU68846.1"/>
    <property type="molecule type" value="Genomic_DNA"/>
</dbReference>
<dbReference type="NCBIfam" id="TIGR02937">
    <property type="entry name" value="sigma70-ECF"/>
    <property type="match status" value="1"/>
</dbReference>
<dbReference type="Proteomes" id="UP000290495">
    <property type="component" value="Chromosome"/>
</dbReference>
<dbReference type="InterPro" id="IPR014284">
    <property type="entry name" value="RNA_pol_sigma-70_dom"/>
</dbReference>
<evidence type="ECO:0000256" key="3">
    <source>
        <dbReference type="ARBA" id="ARBA00023082"/>
    </source>
</evidence>
<proteinExistence type="inferred from homology"/>
<dbReference type="InterPro" id="IPR013325">
    <property type="entry name" value="RNA_pol_sigma_r2"/>
</dbReference>
<feature type="compositionally biased region" description="Acidic residues" evidence="6">
    <location>
        <begin position="149"/>
        <end position="169"/>
    </location>
</feature>
<dbReference type="Gene3D" id="1.10.601.10">
    <property type="entry name" value="RNA Polymerase Primary Sigma Factor"/>
    <property type="match status" value="1"/>
</dbReference>
<keyword evidence="3" id="KW-0731">Sigma factor</keyword>
<feature type="domain" description="RNA polymerase sigma-70 region 1.2" evidence="7">
    <location>
        <begin position="212"/>
        <end position="245"/>
    </location>
</feature>
<evidence type="ECO:0000259" key="10">
    <source>
        <dbReference type="Pfam" id="PF04545"/>
    </source>
</evidence>
<dbReference type="AlphaFoldDB" id="A0A449AR56"/>
<feature type="region of interest" description="Disordered" evidence="6">
    <location>
        <begin position="61"/>
        <end position="169"/>
    </location>
</feature>
<accession>A0A449AR56</accession>
<dbReference type="InterPro" id="IPR007627">
    <property type="entry name" value="RNA_pol_sigma70_r2"/>
</dbReference>
<dbReference type="Pfam" id="PF00140">
    <property type="entry name" value="Sigma70_r1_2"/>
    <property type="match status" value="1"/>
</dbReference>
<evidence type="ECO:0000256" key="5">
    <source>
        <dbReference type="ARBA" id="ARBA00023163"/>
    </source>
</evidence>
<dbReference type="PANTHER" id="PTHR30603">
    <property type="entry name" value="RNA POLYMERASE SIGMA FACTOR RPO"/>
    <property type="match status" value="1"/>
</dbReference>
<feature type="domain" description="RNA polymerase sigma-70 region 2" evidence="9">
    <location>
        <begin position="254"/>
        <end position="324"/>
    </location>
</feature>
<dbReference type="InterPro" id="IPR007630">
    <property type="entry name" value="RNA_pol_sigma70_r4"/>
</dbReference>
<dbReference type="SUPFAM" id="SSF88946">
    <property type="entry name" value="Sigma2 domain of RNA polymerase sigma factors"/>
    <property type="match status" value="1"/>
</dbReference>
<evidence type="ECO:0000256" key="4">
    <source>
        <dbReference type="ARBA" id="ARBA00023125"/>
    </source>
</evidence>
<keyword evidence="2" id="KW-0805">Transcription regulation</keyword>
<organism evidence="11 12">
    <name type="scientific">Mycoplasmopsis canis</name>
    <dbReference type="NCBI Taxonomy" id="29555"/>
    <lineage>
        <taxon>Bacteria</taxon>
        <taxon>Bacillati</taxon>
        <taxon>Mycoplasmatota</taxon>
        <taxon>Mycoplasmoidales</taxon>
        <taxon>Metamycoplasmataceae</taxon>
        <taxon>Mycoplasmopsis</taxon>
    </lineage>
</organism>
<dbReference type="CDD" id="cd06171">
    <property type="entry name" value="Sigma70_r4"/>
    <property type="match status" value="1"/>
</dbReference>
<dbReference type="InterPro" id="IPR000943">
    <property type="entry name" value="RNA_pol_sigma70"/>
</dbReference>